<dbReference type="EMBL" id="CAJMWY010002463">
    <property type="protein sequence ID" value="CAE6489554.1"/>
    <property type="molecule type" value="Genomic_DNA"/>
</dbReference>
<protein>
    <recommendedName>
        <fullName evidence="4">Cullin N-terminal domain-containing protein</fullName>
    </recommendedName>
</protein>
<dbReference type="Gene3D" id="1.20.1310.10">
    <property type="entry name" value="Cullin Repeats"/>
    <property type="match status" value="2"/>
</dbReference>
<dbReference type="InterPro" id="IPR016159">
    <property type="entry name" value="Cullin_repeat-like_dom_sf"/>
</dbReference>
<dbReference type="InterPro" id="IPR001373">
    <property type="entry name" value="Cullin_N"/>
</dbReference>
<keyword evidence="3" id="KW-0833">Ubl conjugation pathway</keyword>
<sequence>MESTTPAAHELPKKVDHTTDPDILRAYIREGVKHVMMIRPGTEDQQSKYIKYMDLYTAVFNYCSLSRMPRSLVAENNLIGRRISVNMLGADLYDYLVQYFTSYLKAPVEKLKSIDDGELLVYYADQWDVFSTGGNNVNRACAYLNRQWVKRERDQGKKDIYQIDMLALVLWRDQAFYPLQNKLVTALLKVIENERNGKTIDTGLVQKVINSFVSLSAIEKDEDKPQLDLYEREFQIPFIEATERYYTLESAAFFQSHTITVQEYIKKVEERLREEEDRVERYLHFSTRTKLISKCENVLLRAHLGKLQEHLQNLVDSDNSEGTTFNPCVDSYHESLSDNSEDVQRMRRLLSRIPGELESLSKELEEGAKDG</sequence>
<comment type="caution">
    <text evidence="5">The sequence shown here is derived from an EMBL/GenBank/DDBJ whole genome shotgun (WGS) entry which is preliminary data.</text>
</comment>
<comment type="pathway">
    <text evidence="1">Protein modification; protein ubiquitination.</text>
</comment>
<gene>
    <name evidence="5" type="ORF">RDB_LOCUS109842</name>
</gene>
<name>A0A8H3CLZ1_9AGAM</name>
<dbReference type="SUPFAM" id="SSF74788">
    <property type="entry name" value="Cullin repeat-like"/>
    <property type="match status" value="1"/>
</dbReference>
<evidence type="ECO:0000256" key="1">
    <source>
        <dbReference type="ARBA" id="ARBA00004906"/>
    </source>
</evidence>
<evidence type="ECO:0000313" key="5">
    <source>
        <dbReference type="EMBL" id="CAE6489554.1"/>
    </source>
</evidence>
<reference evidence="5" key="1">
    <citation type="submission" date="2021-01" db="EMBL/GenBank/DDBJ databases">
        <authorList>
            <person name="Kaushik A."/>
        </authorList>
    </citation>
    <scope>NUCLEOTIDE SEQUENCE</scope>
    <source>
        <strain evidence="5">AG4-RS23</strain>
    </source>
</reference>
<evidence type="ECO:0000256" key="2">
    <source>
        <dbReference type="ARBA" id="ARBA00006019"/>
    </source>
</evidence>
<dbReference type="PANTHER" id="PTHR11932">
    <property type="entry name" value="CULLIN"/>
    <property type="match status" value="1"/>
</dbReference>
<dbReference type="GO" id="GO:0006511">
    <property type="term" value="P:ubiquitin-dependent protein catabolic process"/>
    <property type="evidence" value="ECO:0007669"/>
    <property type="project" value="InterPro"/>
</dbReference>
<accession>A0A8H3CLZ1</accession>
<dbReference type="AlphaFoldDB" id="A0A8H3CLZ1"/>
<proteinExistence type="inferred from homology"/>
<organism evidence="5 6">
    <name type="scientific">Rhizoctonia solani</name>
    <dbReference type="NCBI Taxonomy" id="456999"/>
    <lineage>
        <taxon>Eukaryota</taxon>
        <taxon>Fungi</taxon>
        <taxon>Dikarya</taxon>
        <taxon>Basidiomycota</taxon>
        <taxon>Agaricomycotina</taxon>
        <taxon>Agaricomycetes</taxon>
        <taxon>Cantharellales</taxon>
        <taxon>Ceratobasidiaceae</taxon>
        <taxon>Rhizoctonia</taxon>
    </lineage>
</organism>
<evidence type="ECO:0000313" key="6">
    <source>
        <dbReference type="Proteomes" id="UP000663861"/>
    </source>
</evidence>
<evidence type="ECO:0000259" key="4">
    <source>
        <dbReference type="Pfam" id="PF00888"/>
    </source>
</evidence>
<dbReference type="InterPro" id="IPR045093">
    <property type="entry name" value="Cullin"/>
</dbReference>
<dbReference type="GO" id="GO:0031625">
    <property type="term" value="F:ubiquitin protein ligase binding"/>
    <property type="evidence" value="ECO:0007669"/>
    <property type="project" value="InterPro"/>
</dbReference>
<comment type="similarity">
    <text evidence="2">Belongs to the cullin family.</text>
</comment>
<dbReference type="FunFam" id="1.20.1310.10:FF:000011">
    <property type="entry name" value="Cullin 1"/>
    <property type="match status" value="1"/>
</dbReference>
<evidence type="ECO:0000256" key="3">
    <source>
        <dbReference type="ARBA" id="ARBA00022786"/>
    </source>
</evidence>
<dbReference type="Pfam" id="PF00888">
    <property type="entry name" value="Cullin"/>
    <property type="match status" value="1"/>
</dbReference>
<dbReference type="Proteomes" id="UP000663861">
    <property type="component" value="Unassembled WGS sequence"/>
</dbReference>
<feature type="domain" description="Cullin N-terminal" evidence="4">
    <location>
        <begin position="28"/>
        <end position="366"/>
    </location>
</feature>